<evidence type="ECO:0000256" key="2">
    <source>
        <dbReference type="ARBA" id="ARBA00022603"/>
    </source>
</evidence>
<dbReference type="Proteomes" id="UP000005561">
    <property type="component" value="Unassembled WGS sequence"/>
</dbReference>
<dbReference type="InterPro" id="IPR029028">
    <property type="entry name" value="Alpha/beta_knot_MTases"/>
</dbReference>
<dbReference type="GO" id="GO:0032259">
    <property type="term" value="P:methylation"/>
    <property type="evidence" value="ECO:0007669"/>
    <property type="project" value="UniProtKB-KW"/>
</dbReference>
<dbReference type="PANTHER" id="PTHR43191">
    <property type="entry name" value="RRNA METHYLTRANSFERASE 3"/>
    <property type="match status" value="1"/>
</dbReference>
<dbReference type="OrthoDB" id="9785673at2"/>
<evidence type="ECO:0000259" key="4">
    <source>
        <dbReference type="Pfam" id="PF00588"/>
    </source>
</evidence>
<dbReference type="InterPro" id="IPR001537">
    <property type="entry name" value="SpoU_MeTrfase"/>
</dbReference>
<comment type="caution">
    <text evidence="6">The sequence shown here is derived from an EMBL/GenBank/DDBJ whole genome shotgun (WGS) entry which is preliminary data.</text>
</comment>
<dbReference type="GO" id="GO:0006396">
    <property type="term" value="P:RNA processing"/>
    <property type="evidence" value="ECO:0007669"/>
    <property type="project" value="InterPro"/>
</dbReference>
<evidence type="ECO:0000256" key="3">
    <source>
        <dbReference type="ARBA" id="ARBA00022679"/>
    </source>
</evidence>
<protein>
    <submittedName>
        <fullName evidence="6">RNA methyltransferase, TrmH family, group 3</fullName>
    </submittedName>
</protein>
<dbReference type="CDD" id="cd18095">
    <property type="entry name" value="SpoU-like_rRNA-MTase"/>
    <property type="match status" value="1"/>
</dbReference>
<keyword evidence="7" id="KW-1185">Reference proteome</keyword>
<dbReference type="RefSeq" id="WP_006861558.1">
    <property type="nucleotide sequence ID" value="NZ_ACCL02000007.1"/>
</dbReference>
<dbReference type="AlphaFoldDB" id="C6LDR6"/>
<dbReference type="SUPFAM" id="SSF75217">
    <property type="entry name" value="alpha/beta knot"/>
    <property type="match status" value="1"/>
</dbReference>
<dbReference type="Gene3D" id="3.30.1330.30">
    <property type="match status" value="1"/>
</dbReference>
<feature type="domain" description="MRM3-like substrate binding" evidence="5">
    <location>
        <begin position="7"/>
        <end position="90"/>
    </location>
</feature>
<proteinExistence type="inferred from homology"/>
<dbReference type="InterPro" id="IPR051259">
    <property type="entry name" value="rRNA_Methyltransferase"/>
</dbReference>
<sequence length="260" mass="28717">MINSTSNKQIKNLVQLLTKAKARREQGLFVAEGVRMYRETPKDDLVKTYVSESFYEKEENRALLQGTELEIVTDRVFASTSDTKTPQGILCLVRQREYTPAQMLRAENPLLLLLEDIQDPGNLGTIFRAAEAAGATGIIMSSGTADIYNPKTIRSTMGSIYRMPFLYTKDIAAMQEKLKARGIRTYAAHLKGSCTYTEQAYRKGCAFLIGNEGRGLSDALAEKADARIKIPMSGEVESLNAAVSAAILMFEAKRQRSGGL</sequence>
<dbReference type="Pfam" id="PF00588">
    <property type="entry name" value="SpoU_methylase"/>
    <property type="match status" value="1"/>
</dbReference>
<dbReference type="eggNOG" id="COG0566">
    <property type="taxonomic scope" value="Bacteria"/>
</dbReference>
<accession>C6LDR6</accession>
<feature type="domain" description="tRNA/rRNA methyltransferase SpoU type" evidence="4">
    <location>
        <begin position="110"/>
        <end position="250"/>
    </location>
</feature>
<evidence type="ECO:0000313" key="6">
    <source>
        <dbReference type="EMBL" id="EET61120.1"/>
    </source>
</evidence>
<dbReference type="InterPro" id="IPR053888">
    <property type="entry name" value="MRM3-like_sub_bind"/>
</dbReference>
<keyword evidence="2 6" id="KW-0489">Methyltransferase</keyword>
<comment type="similarity">
    <text evidence="1">Belongs to the class IV-like SAM-binding methyltransferase superfamily. RNA methyltransferase TrmH family.</text>
</comment>
<organism evidence="6 7">
    <name type="scientific">Marvinbryantia formatexigens DSM 14469</name>
    <dbReference type="NCBI Taxonomy" id="478749"/>
    <lineage>
        <taxon>Bacteria</taxon>
        <taxon>Bacillati</taxon>
        <taxon>Bacillota</taxon>
        <taxon>Clostridia</taxon>
        <taxon>Lachnospirales</taxon>
        <taxon>Lachnospiraceae</taxon>
        <taxon>Marvinbryantia</taxon>
    </lineage>
</organism>
<dbReference type="Pfam" id="PF22435">
    <property type="entry name" value="MRM3-like_sub_bind"/>
    <property type="match status" value="1"/>
</dbReference>
<dbReference type="InterPro" id="IPR029064">
    <property type="entry name" value="Ribosomal_eL30-like_sf"/>
</dbReference>
<name>C6LDR6_9FIRM</name>
<keyword evidence="3" id="KW-0808">Transferase</keyword>
<dbReference type="EMBL" id="ACCL02000007">
    <property type="protein sequence ID" value="EET61120.1"/>
    <property type="molecule type" value="Genomic_DNA"/>
</dbReference>
<dbReference type="STRING" id="168384.SAMN05660368_01090"/>
<dbReference type="SUPFAM" id="SSF55315">
    <property type="entry name" value="L30e-like"/>
    <property type="match status" value="1"/>
</dbReference>
<reference evidence="6" key="1">
    <citation type="submission" date="2009-07" db="EMBL/GenBank/DDBJ databases">
        <authorList>
            <person name="Weinstock G."/>
            <person name="Sodergren E."/>
            <person name="Clifton S."/>
            <person name="Fulton L."/>
            <person name="Fulton B."/>
            <person name="Courtney L."/>
            <person name="Fronick C."/>
            <person name="Harrison M."/>
            <person name="Strong C."/>
            <person name="Farmer C."/>
            <person name="Delahaunty K."/>
            <person name="Markovic C."/>
            <person name="Hall O."/>
            <person name="Minx P."/>
            <person name="Tomlinson C."/>
            <person name="Mitreva M."/>
            <person name="Nelson J."/>
            <person name="Hou S."/>
            <person name="Wollam A."/>
            <person name="Pepin K.H."/>
            <person name="Johnson M."/>
            <person name="Bhonagiri V."/>
            <person name="Nash W.E."/>
            <person name="Warren W."/>
            <person name="Chinwalla A."/>
            <person name="Mardis E.R."/>
            <person name="Wilson R.K."/>
        </authorList>
    </citation>
    <scope>NUCLEOTIDE SEQUENCE [LARGE SCALE GENOMIC DNA]</scope>
    <source>
        <strain evidence="6">DSM 14469</strain>
    </source>
</reference>
<gene>
    <name evidence="6" type="ORF">BRYFOR_06765</name>
</gene>
<evidence type="ECO:0000256" key="1">
    <source>
        <dbReference type="ARBA" id="ARBA00007228"/>
    </source>
</evidence>
<dbReference type="GO" id="GO:0003723">
    <property type="term" value="F:RNA binding"/>
    <property type="evidence" value="ECO:0007669"/>
    <property type="project" value="InterPro"/>
</dbReference>
<dbReference type="InterPro" id="IPR029026">
    <property type="entry name" value="tRNA_m1G_MTases_N"/>
</dbReference>
<dbReference type="GO" id="GO:0008173">
    <property type="term" value="F:RNA methyltransferase activity"/>
    <property type="evidence" value="ECO:0007669"/>
    <property type="project" value="InterPro"/>
</dbReference>
<evidence type="ECO:0000313" key="7">
    <source>
        <dbReference type="Proteomes" id="UP000005561"/>
    </source>
</evidence>
<dbReference type="PANTHER" id="PTHR43191:SF2">
    <property type="entry name" value="RRNA METHYLTRANSFERASE 3, MITOCHONDRIAL"/>
    <property type="match status" value="1"/>
</dbReference>
<evidence type="ECO:0000259" key="5">
    <source>
        <dbReference type="Pfam" id="PF22435"/>
    </source>
</evidence>
<dbReference type="Gene3D" id="3.40.1280.10">
    <property type="match status" value="1"/>
</dbReference>